<keyword evidence="3" id="KW-1185">Reference proteome</keyword>
<name>A0AAV8GKE1_9POAL</name>
<dbReference type="InterPro" id="IPR003871">
    <property type="entry name" value="RFA1B/D_OB_1st"/>
</dbReference>
<comment type="caution">
    <text evidence="2">The sequence shown here is derived from an EMBL/GenBank/DDBJ whole genome shotgun (WGS) entry which is preliminary data.</text>
</comment>
<dbReference type="AlphaFoldDB" id="A0AAV8GKE1"/>
<dbReference type="Pfam" id="PF02721">
    <property type="entry name" value="DUF223"/>
    <property type="match status" value="1"/>
</dbReference>
<dbReference type="InterPro" id="IPR012340">
    <property type="entry name" value="NA-bd_OB-fold"/>
</dbReference>
<accession>A0AAV8GKE1</accession>
<protein>
    <submittedName>
        <fullName evidence="2">Replication protein A 70 kDa DNA-binding subunit B</fullName>
    </submittedName>
</protein>
<proteinExistence type="predicted"/>
<dbReference type="PANTHER" id="PTHR47165">
    <property type="entry name" value="OS03G0429900 PROTEIN"/>
    <property type="match status" value="1"/>
</dbReference>
<evidence type="ECO:0000259" key="1">
    <source>
        <dbReference type="Pfam" id="PF02721"/>
    </source>
</evidence>
<dbReference type="PANTHER" id="PTHR47165:SF4">
    <property type="entry name" value="OS03G0429900 PROTEIN"/>
    <property type="match status" value="1"/>
</dbReference>
<keyword evidence="2" id="KW-0238">DNA-binding</keyword>
<evidence type="ECO:0000313" key="3">
    <source>
        <dbReference type="Proteomes" id="UP001140206"/>
    </source>
</evidence>
<evidence type="ECO:0000313" key="2">
    <source>
        <dbReference type="EMBL" id="KAJ4804366.1"/>
    </source>
</evidence>
<dbReference type="EMBL" id="JAMFTS010000001">
    <property type="protein sequence ID" value="KAJ4804366.1"/>
    <property type="molecule type" value="Genomic_DNA"/>
</dbReference>
<dbReference type="Gene3D" id="2.40.50.140">
    <property type="entry name" value="Nucleic acid-binding proteins"/>
    <property type="match status" value="3"/>
</dbReference>
<reference evidence="2" key="1">
    <citation type="submission" date="2022-08" db="EMBL/GenBank/DDBJ databases">
        <authorList>
            <person name="Marques A."/>
        </authorList>
    </citation>
    <scope>NUCLEOTIDE SEQUENCE</scope>
    <source>
        <strain evidence="2">RhyPub2mFocal</strain>
        <tissue evidence="2">Leaves</tissue>
    </source>
</reference>
<dbReference type="SUPFAM" id="SSF50249">
    <property type="entry name" value="Nucleic acid-binding proteins"/>
    <property type="match status" value="3"/>
</dbReference>
<sequence>MYDLVPISDLPNRPHSVKIQARFIKIWDAMAPTSPAIWHRGCVLIDKHANVIQAKVPNNIYQRLVNVIMEGRVCEIGPFSMVDAPAKYRTVPGNKMISFTRQTVVTPLSAPDLQIPRYYFRIARLQDVGTEITDPNDVIDIVGRIAGFSPIKHIGQDNRPIRYMYIADERGHMVQVTLWSQFIQLFDVAVLHEESKKEPITVLCNSLTVDDFDYMYACKPYSASKFYFDKEIPEIAQFVASLPQALPPIVLDTNGPPYDGVPANNQIVQAQQVQPEKVTVSEFLAVEVDPYSTQQYHIVATIADLDNRYRLELKIQDPTGTAKINALGRVAAVITGKEASTLAKKNGKIQYEAPAELLTIIGKTFAFTVLPKESAKYPG</sequence>
<gene>
    <name evidence="2" type="ORF">LUZ62_016932</name>
</gene>
<dbReference type="GO" id="GO:0003677">
    <property type="term" value="F:DNA binding"/>
    <property type="evidence" value="ECO:0007669"/>
    <property type="project" value="UniProtKB-KW"/>
</dbReference>
<organism evidence="2 3">
    <name type="scientific">Rhynchospora pubera</name>
    <dbReference type="NCBI Taxonomy" id="906938"/>
    <lineage>
        <taxon>Eukaryota</taxon>
        <taxon>Viridiplantae</taxon>
        <taxon>Streptophyta</taxon>
        <taxon>Embryophyta</taxon>
        <taxon>Tracheophyta</taxon>
        <taxon>Spermatophyta</taxon>
        <taxon>Magnoliopsida</taxon>
        <taxon>Liliopsida</taxon>
        <taxon>Poales</taxon>
        <taxon>Cyperaceae</taxon>
        <taxon>Cyperoideae</taxon>
        <taxon>Rhynchosporeae</taxon>
        <taxon>Rhynchospora</taxon>
    </lineage>
</organism>
<dbReference type="Proteomes" id="UP001140206">
    <property type="component" value="Chromosome 1"/>
</dbReference>
<feature type="domain" description="Replication protein A 70 kDa DNA-binding subunit B/D first OB fold" evidence="1">
    <location>
        <begin position="9"/>
        <end position="107"/>
    </location>
</feature>